<evidence type="ECO:0000256" key="2">
    <source>
        <dbReference type="ARBA" id="ARBA00023125"/>
    </source>
</evidence>
<feature type="region of interest" description="Disordered" evidence="4">
    <location>
        <begin position="346"/>
        <end position="382"/>
    </location>
</feature>
<protein>
    <submittedName>
        <fullName evidence="6">Substrate-binding domain-containing protein</fullName>
    </submittedName>
</protein>
<evidence type="ECO:0000259" key="5">
    <source>
        <dbReference type="PROSITE" id="PS50932"/>
    </source>
</evidence>
<dbReference type="Pfam" id="PF00356">
    <property type="entry name" value="LacI"/>
    <property type="match status" value="1"/>
</dbReference>
<evidence type="ECO:0000256" key="3">
    <source>
        <dbReference type="ARBA" id="ARBA00023163"/>
    </source>
</evidence>
<dbReference type="CDD" id="cd20010">
    <property type="entry name" value="PBP1_AglR-like"/>
    <property type="match status" value="1"/>
</dbReference>
<feature type="domain" description="HTH lacI-type" evidence="5">
    <location>
        <begin position="14"/>
        <end position="68"/>
    </location>
</feature>
<dbReference type="InterPro" id="IPR028082">
    <property type="entry name" value="Peripla_BP_I"/>
</dbReference>
<evidence type="ECO:0000256" key="4">
    <source>
        <dbReference type="SAM" id="MobiDB-lite"/>
    </source>
</evidence>
<dbReference type="PROSITE" id="PS50932">
    <property type="entry name" value="HTH_LACI_2"/>
    <property type="match status" value="1"/>
</dbReference>
<keyword evidence="7" id="KW-1185">Reference proteome</keyword>
<evidence type="ECO:0000313" key="7">
    <source>
        <dbReference type="Proteomes" id="UP001499910"/>
    </source>
</evidence>
<name>A0ABP9L7K3_9RHOB</name>
<dbReference type="Gene3D" id="1.10.260.40">
    <property type="entry name" value="lambda repressor-like DNA-binding domains"/>
    <property type="match status" value="1"/>
</dbReference>
<dbReference type="SUPFAM" id="SSF47413">
    <property type="entry name" value="lambda repressor-like DNA-binding domains"/>
    <property type="match status" value="1"/>
</dbReference>
<dbReference type="PANTHER" id="PTHR30146">
    <property type="entry name" value="LACI-RELATED TRANSCRIPTIONAL REPRESSOR"/>
    <property type="match status" value="1"/>
</dbReference>
<dbReference type="CDD" id="cd01392">
    <property type="entry name" value="HTH_LacI"/>
    <property type="match status" value="1"/>
</dbReference>
<keyword evidence="3" id="KW-0804">Transcription</keyword>
<gene>
    <name evidence="6" type="ORF">GCM10023209_16440</name>
</gene>
<dbReference type="InterPro" id="IPR046335">
    <property type="entry name" value="LacI/GalR-like_sensor"/>
</dbReference>
<organism evidence="6 7">
    <name type="scientific">[Roseibacterium] beibuensis</name>
    <dbReference type="NCBI Taxonomy" id="1193142"/>
    <lineage>
        <taxon>Bacteria</taxon>
        <taxon>Pseudomonadati</taxon>
        <taxon>Pseudomonadota</taxon>
        <taxon>Alphaproteobacteria</taxon>
        <taxon>Rhodobacterales</taxon>
        <taxon>Roseobacteraceae</taxon>
        <taxon>Roseicyclus</taxon>
    </lineage>
</organism>
<dbReference type="Gene3D" id="3.40.50.2300">
    <property type="match status" value="2"/>
</dbReference>
<evidence type="ECO:0000313" key="6">
    <source>
        <dbReference type="EMBL" id="GAA5072021.1"/>
    </source>
</evidence>
<dbReference type="SMART" id="SM00354">
    <property type="entry name" value="HTH_LACI"/>
    <property type="match status" value="1"/>
</dbReference>
<sequence length="382" mass="41183">MTPPGENGPRRARVTINDLAAELGLAKGTVSRALNGYPDIAEATRLRVAKAAERMGYRPLAQAQAIRTGRARSLGLVLNAGRSDAHKPFLTDFLDGISRGASEENWTLTVATALDEADEVATLDRLVDEHKVDGFILPRTKLHDPRIELLRRRAVPFVLYGRTGDPEGCAWFDISGEDAMAGAVARLAKQGHRRIGFLGGHPDFNFSHLRRDGYLAGLETAGLPQDPALIREGIFTVPEGEVAALDLLDLPDAPSAIVCALDLAALGLYRAALRAGRQIGRDLAVISYDGIPEAATLDPPLTTYVVDTRAAGRRLAQMLLARIRGAAPETLREIVPARLIPRGSDRIWSDARPDRARPDPVSPGTTGQDAQETRASKPQPFA</sequence>
<accession>A0ABP9L7K3</accession>
<dbReference type="PANTHER" id="PTHR30146:SF109">
    <property type="entry name" value="HTH-TYPE TRANSCRIPTIONAL REGULATOR GALS"/>
    <property type="match status" value="1"/>
</dbReference>
<dbReference type="EMBL" id="BAABHW010000002">
    <property type="protein sequence ID" value="GAA5072021.1"/>
    <property type="molecule type" value="Genomic_DNA"/>
</dbReference>
<reference evidence="7" key="1">
    <citation type="journal article" date="2019" name="Int. J. Syst. Evol. Microbiol.">
        <title>The Global Catalogue of Microorganisms (GCM) 10K type strain sequencing project: providing services to taxonomists for standard genome sequencing and annotation.</title>
        <authorList>
            <consortium name="The Broad Institute Genomics Platform"/>
            <consortium name="The Broad Institute Genome Sequencing Center for Infectious Disease"/>
            <person name="Wu L."/>
            <person name="Ma J."/>
        </authorList>
    </citation>
    <scope>NUCLEOTIDE SEQUENCE [LARGE SCALE GENOMIC DNA]</scope>
    <source>
        <strain evidence="7">JCM 18015</strain>
    </source>
</reference>
<dbReference type="InterPro" id="IPR000843">
    <property type="entry name" value="HTH_LacI"/>
</dbReference>
<dbReference type="RefSeq" id="WP_259550208.1">
    <property type="nucleotide sequence ID" value="NZ_BAABHW010000002.1"/>
</dbReference>
<keyword evidence="2" id="KW-0238">DNA-binding</keyword>
<dbReference type="Proteomes" id="UP001499910">
    <property type="component" value="Unassembled WGS sequence"/>
</dbReference>
<keyword evidence="1" id="KW-0805">Transcription regulation</keyword>
<evidence type="ECO:0000256" key="1">
    <source>
        <dbReference type="ARBA" id="ARBA00023015"/>
    </source>
</evidence>
<proteinExistence type="predicted"/>
<dbReference type="Pfam" id="PF13377">
    <property type="entry name" value="Peripla_BP_3"/>
    <property type="match status" value="1"/>
</dbReference>
<dbReference type="SUPFAM" id="SSF53822">
    <property type="entry name" value="Periplasmic binding protein-like I"/>
    <property type="match status" value="1"/>
</dbReference>
<dbReference type="InterPro" id="IPR010982">
    <property type="entry name" value="Lambda_DNA-bd_dom_sf"/>
</dbReference>
<comment type="caution">
    <text evidence="6">The sequence shown here is derived from an EMBL/GenBank/DDBJ whole genome shotgun (WGS) entry which is preliminary data.</text>
</comment>
<feature type="compositionally biased region" description="Basic and acidic residues" evidence="4">
    <location>
        <begin position="346"/>
        <end position="358"/>
    </location>
</feature>